<sequence length="394" mass="40486">MEEFWNNLVVQAQTYGPNLIKAALVMIAFIIAAMIVRWLVSAAIDKTGLAKRANTLKSADSKSLGASLSSAAFWIIILVGLMQALAIAGATQISDALNGVIAPIMAYGDNIIGAVLVFGIFLIVANVVKQALSAILVFADGLPEQLGLASGPVKVSGITATIASAFIVLIGAITAFDVLDMAAISDPANALLEDIVGILPNLLAAIVILGIFAIVARFVGSLIARVLPGMGLDGAVAELGILKGADSGLTASVIASRVAQFFIVLLGMIAALNALGINSLSYAMDVVLSMGTQIVFGAVIIFAGVFIARLVTSAMASTGSGATDVAANLVKWIIIILSVILGISRMGLDPTGGEFILNVAQYLVMGGAAAFAIAFGWGGKDWAARQLESWRASR</sequence>
<dbReference type="PANTHER" id="PTHR30221:SF1">
    <property type="entry name" value="SMALL-CONDUCTANCE MECHANOSENSITIVE CHANNEL"/>
    <property type="match status" value="1"/>
</dbReference>
<name>A0A059FHJ5_9PROT</name>
<keyword evidence="1" id="KW-0813">Transport</keyword>
<feature type="transmembrane region" description="Helical" evidence="1">
    <location>
        <begin position="64"/>
        <end position="91"/>
    </location>
</feature>
<evidence type="ECO:0000256" key="1">
    <source>
        <dbReference type="RuleBase" id="RU369025"/>
    </source>
</evidence>
<dbReference type="RefSeq" id="WP_035617844.1">
    <property type="nucleotide sequence ID" value="NZ_ARYK01000007.1"/>
</dbReference>
<comment type="subcellular location">
    <subcellularLocation>
        <location evidence="1">Cell inner membrane</location>
        <topology evidence="1">Multi-pass membrane protein</topology>
    </subcellularLocation>
</comment>
<accession>A0A059FHJ5</accession>
<feature type="transmembrane region" description="Helical" evidence="1">
    <location>
        <begin position="111"/>
        <end position="139"/>
    </location>
</feature>
<dbReference type="Proteomes" id="UP000025171">
    <property type="component" value="Unassembled WGS sequence"/>
</dbReference>
<comment type="caution">
    <text evidence="2">The sequence shown here is derived from an EMBL/GenBank/DDBJ whole genome shotgun (WGS) entry which is preliminary data.</text>
</comment>
<keyword evidence="1" id="KW-0472">Membrane</keyword>
<protein>
    <recommendedName>
        <fullName evidence="1">Small-conductance mechanosensitive channel</fullName>
    </recommendedName>
</protein>
<dbReference type="GO" id="GO:0008381">
    <property type="term" value="F:mechanosensitive monoatomic ion channel activity"/>
    <property type="evidence" value="ECO:0007669"/>
    <property type="project" value="InterPro"/>
</dbReference>
<dbReference type="PANTHER" id="PTHR30221">
    <property type="entry name" value="SMALL-CONDUCTANCE MECHANOSENSITIVE CHANNEL"/>
    <property type="match status" value="1"/>
</dbReference>
<dbReference type="eggNOG" id="COG0668">
    <property type="taxonomic scope" value="Bacteria"/>
</dbReference>
<dbReference type="GO" id="GO:0005886">
    <property type="term" value="C:plasma membrane"/>
    <property type="evidence" value="ECO:0007669"/>
    <property type="project" value="UniProtKB-SubCell"/>
</dbReference>
<comment type="similarity">
    <text evidence="1">Belongs to the MscS (TC 1.A.23) family.</text>
</comment>
<keyword evidence="1" id="KW-1003">Cell membrane</keyword>
<dbReference type="PATRIC" id="fig|1280950.3.peg.2721"/>
<comment type="caution">
    <text evidence="1">Lacks conserved residue(s) required for the propagation of feature annotation.</text>
</comment>
<keyword evidence="1" id="KW-0407">Ion channel</keyword>
<keyword evidence="1" id="KW-0997">Cell inner membrane</keyword>
<feature type="transmembrane region" description="Helical" evidence="1">
    <location>
        <begin position="20"/>
        <end position="44"/>
    </location>
</feature>
<organism evidence="2 3">
    <name type="scientific">Hyphomonas johnsonii MHS-2</name>
    <dbReference type="NCBI Taxonomy" id="1280950"/>
    <lineage>
        <taxon>Bacteria</taxon>
        <taxon>Pseudomonadati</taxon>
        <taxon>Pseudomonadota</taxon>
        <taxon>Alphaproteobacteria</taxon>
        <taxon>Hyphomonadales</taxon>
        <taxon>Hyphomonadaceae</taxon>
        <taxon>Hyphomonas</taxon>
    </lineage>
</organism>
<comment type="function">
    <text evidence="1">Mechanosensitive channel that participates in the regulation of osmotic pressure changes within the cell, opening in response to stretch forces in the membrane lipid bilayer, without the need for other proteins. Contributes to normal resistance to hypoosmotic shock. Forms an ion channel of 1.0 nanosiemens conductance with a slight preference for anions.</text>
</comment>
<dbReference type="Pfam" id="PF05552">
    <property type="entry name" value="MS_channel_1st_1"/>
    <property type="match status" value="1"/>
</dbReference>
<gene>
    <name evidence="2" type="ORF">HJO_13551</name>
</gene>
<feature type="transmembrane region" description="Helical" evidence="1">
    <location>
        <begin position="329"/>
        <end position="347"/>
    </location>
</feature>
<dbReference type="AlphaFoldDB" id="A0A059FHJ5"/>
<dbReference type="InterPro" id="IPR045275">
    <property type="entry name" value="MscS_archaea/bacteria_type"/>
</dbReference>
<feature type="transmembrane region" description="Helical" evidence="1">
    <location>
        <begin position="286"/>
        <end position="308"/>
    </location>
</feature>
<feature type="transmembrane region" description="Helical" evidence="1">
    <location>
        <begin position="359"/>
        <end position="377"/>
    </location>
</feature>
<comment type="subunit">
    <text evidence="1">Homoheptamer.</text>
</comment>
<dbReference type="STRING" id="1280950.HJO_13551"/>
<dbReference type="NCBIfam" id="NF033912">
    <property type="entry name" value="msc"/>
    <property type="match status" value="1"/>
</dbReference>
<dbReference type="InterPro" id="IPR008910">
    <property type="entry name" value="MSC_TM_helix"/>
</dbReference>
<dbReference type="OrthoDB" id="7616157at2"/>
<feature type="transmembrane region" description="Helical" evidence="1">
    <location>
        <begin position="151"/>
        <end position="175"/>
    </location>
</feature>
<dbReference type="EMBL" id="ARYK01000007">
    <property type="protein sequence ID" value="KCZ89978.1"/>
    <property type="molecule type" value="Genomic_DNA"/>
</dbReference>
<feature type="transmembrane region" description="Helical" evidence="1">
    <location>
        <begin position="195"/>
        <end position="220"/>
    </location>
</feature>
<reference evidence="2 3" key="1">
    <citation type="journal article" date="2014" name="Antonie Van Leeuwenhoek">
        <title>Hyphomonas beringensis sp. nov. and Hyphomonas chukchiensis sp. nov., isolated from surface seawater of the Bering Sea and Chukchi Sea.</title>
        <authorList>
            <person name="Li C."/>
            <person name="Lai Q."/>
            <person name="Li G."/>
            <person name="Dong C."/>
            <person name="Wang J."/>
            <person name="Liao Y."/>
            <person name="Shao Z."/>
        </authorList>
    </citation>
    <scope>NUCLEOTIDE SEQUENCE [LARGE SCALE GENOMIC DNA]</scope>
    <source>
        <strain evidence="2 3">MHS-2</strain>
    </source>
</reference>
<keyword evidence="1" id="KW-0812">Transmembrane</keyword>
<keyword evidence="3" id="KW-1185">Reference proteome</keyword>
<evidence type="ECO:0000313" key="2">
    <source>
        <dbReference type="EMBL" id="KCZ89978.1"/>
    </source>
</evidence>
<proteinExistence type="inferred from homology"/>
<keyword evidence="1" id="KW-0406">Ion transport</keyword>
<evidence type="ECO:0000313" key="3">
    <source>
        <dbReference type="Proteomes" id="UP000025171"/>
    </source>
</evidence>
<feature type="transmembrane region" description="Helical" evidence="1">
    <location>
        <begin position="261"/>
        <end position="280"/>
    </location>
</feature>
<keyword evidence="1" id="KW-1133">Transmembrane helix</keyword>